<accession>A0A452R9I9</accession>
<dbReference type="GO" id="GO:0005829">
    <property type="term" value="C:cytosol"/>
    <property type="evidence" value="ECO:0007669"/>
    <property type="project" value="Ensembl"/>
</dbReference>
<dbReference type="Gene3D" id="3.30.497.10">
    <property type="entry name" value="Antithrombin, subunit I, domain 2"/>
    <property type="match status" value="1"/>
</dbReference>
<comment type="similarity">
    <text evidence="1">Belongs to the serpin family. Ov-serpin subfamily.</text>
</comment>
<dbReference type="FunFam" id="2.30.39.10:FF:000001">
    <property type="entry name" value="Serpin family B member 2"/>
    <property type="match status" value="1"/>
</dbReference>
<evidence type="ECO:0000313" key="6">
    <source>
        <dbReference type="Proteomes" id="UP000291022"/>
    </source>
</evidence>
<keyword evidence="3" id="KW-0722">Serine protease inhibitor</keyword>
<dbReference type="Ensembl" id="ENSUAMT00000017097.1">
    <property type="protein sequence ID" value="ENSUAMP00000015249.1"/>
    <property type="gene ID" value="ENSUAMG00000012227.1"/>
</dbReference>
<dbReference type="SUPFAM" id="SSF56574">
    <property type="entry name" value="Serpins"/>
    <property type="match status" value="1"/>
</dbReference>
<dbReference type="GeneTree" id="ENSGT00940000162214"/>
<dbReference type="InterPro" id="IPR042178">
    <property type="entry name" value="Serpin_sf_1"/>
</dbReference>
<gene>
    <name evidence="5" type="primary">SERPINB13</name>
</gene>
<dbReference type="Pfam" id="PF00079">
    <property type="entry name" value="Serpin"/>
    <property type="match status" value="1"/>
</dbReference>
<dbReference type="InterPro" id="IPR023795">
    <property type="entry name" value="Serpin_CS"/>
</dbReference>
<dbReference type="PANTHER" id="PTHR11461:SF161">
    <property type="entry name" value="SERPIN B13"/>
    <property type="match status" value="1"/>
</dbReference>
<dbReference type="PANTHER" id="PTHR11461">
    <property type="entry name" value="SERINE PROTEASE INHIBITOR, SERPIN"/>
    <property type="match status" value="1"/>
</dbReference>
<keyword evidence="2" id="KW-0646">Protease inhibitor</keyword>
<dbReference type="PROSITE" id="PS00284">
    <property type="entry name" value="SERPIN"/>
    <property type="match status" value="1"/>
</dbReference>
<name>A0A452R9I9_URSAM</name>
<evidence type="ECO:0000256" key="3">
    <source>
        <dbReference type="ARBA" id="ARBA00022900"/>
    </source>
</evidence>
<dbReference type="GO" id="GO:0004867">
    <property type="term" value="F:serine-type endopeptidase inhibitor activity"/>
    <property type="evidence" value="ECO:0007669"/>
    <property type="project" value="UniProtKB-KW"/>
</dbReference>
<dbReference type="GO" id="GO:0002020">
    <property type="term" value="F:protease binding"/>
    <property type="evidence" value="ECO:0007669"/>
    <property type="project" value="Ensembl"/>
</dbReference>
<feature type="domain" description="Serpin" evidence="4">
    <location>
        <begin position="13"/>
        <end position="394"/>
    </location>
</feature>
<dbReference type="Gene3D" id="2.30.39.10">
    <property type="entry name" value="Alpha-1-antitrypsin, domain 1"/>
    <property type="match status" value="1"/>
</dbReference>
<dbReference type="GO" id="GO:1902173">
    <property type="term" value="P:negative regulation of keratinocyte apoptotic process"/>
    <property type="evidence" value="ECO:0007669"/>
    <property type="project" value="Ensembl"/>
</dbReference>
<reference evidence="6" key="1">
    <citation type="submission" date="2016-06" db="EMBL/GenBank/DDBJ databases">
        <title>De novo assembly and RNA-Seq shows season-dependent expression and editing in black bear kidneys.</title>
        <authorList>
            <person name="Korstanje R."/>
            <person name="Srivastava A."/>
            <person name="Sarsani V.K."/>
            <person name="Sheehan S.M."/>
            <person name="Seger R.L."/>
            <person name="Barter M.E."/>
            <person name="Lindqvist C."/>
            <person name="Brody L.C."/>
            <person name="Mullikin J.C."/>
        </authorList>
    </citation>
    <scope>NUCLEOTIDE SEQUENCE [LARGE SCALE GENOMIC DNA]</scope>
</reference>
<dbReference type="GO" id="GO:0016607">
    <property type="term" value="C:nuclear speck"/>
    <property type="evidence" value="ECO:0007669"/>
    <property type="project" value="Ensembl"/>
</dbReference>
<evidence type="ECO:0000256" key="1">
    <source>
        <dbReference type="ARBA" id="ARBA00006426"/>
    </source>
</evidence>
<dbReference type="AlphaFoldDB" id="A0A452R9I9"/>
<dbReference type="Proteomes" id="UP000291022">
    <property type="component" value="Unassembled WGS sequence"/>
</dbReference>
<sequence>MDSPGAAYTRFGFNLFQKLNKVHDGNIFFSPVGIAAAIGMLVLEAQGAAAVQLQKVRRLPCCLARARLWEQPSSMTLKWGLETENEYEDTEQFQIYQGSKPTNDYELKIANRLFGEKTYLFLQVNYVEKYYHASLEPVDFVNATDESRKKINSWVESQTNEKIKDLFPDGSLNSFTKLVLVNIVYFKGQWDKEFKKENTKEEEFWLNKSTSKSVPMMTQRHSFSFTFLEDLQAQILRIPYKNSDLSMFVLLPNDIDGLEKIIDQITPEKLIEWTNPGHMEERNVTLHLPLFEVEDGYDLEAVLAAMRMGEAFSVCRADYPGMSAHSRLQAQKFLHRSFVVVTEEGTESSAATSVGFALTSALGCEHFHCNHPFLFFIKHQESNSILFFGRLSSP</sequence>
<proteinExistence type="inferred from homology"/>
<dbReference type="InterPro" id="IPR036186">
    <property type="entry name" value="Serpin_sf"/>
</dbReference>
<dbReference type="SMART" id="SM00093">
    <property type="entry name" value="SERPIN"/>
    <property type="match status" value="1"/>
</dbReference>
<reference evidence="5" key="3">
    <citation type="submission" date="2025-09" db="UniProtKB">
        <authorList>
            <consortium name="Ensembl"/>
        </authorList>
    </citation>
    <scope>IDENTIFICATION</scope>
</reference>
<dbReference type="GO" id="GO:0005615">
    <property type="term" value="C:extracellular space"/>
    <property type="evidence" value="ECO:0007669"/>
    <property type="project" value="InterPro"/>
</dbReference>
<evidence type="ECO:0000256" key="2">
    <source>
        <dbReference type="ARBA" id="ARBA00022690"/>
    </source>
</evidence>
<evidence type="ECO:0000313" key="5">
    <source>
        <dbReference type="Ensembl" id="ENSUAMP00000015249.1"/>
    </source>
</evidence>
<dbReference type="GO" id="GO:0004869">
    <property type="term" value="F:cysteine-type endopeptidase inhibitor activity"/>
    <property type="evidence" value="ECO:0007669"/>
    <property type="project" value="Ensembl"/>
</dbReference>
<organism evidence="5 6">
    <name type="scientific">Ursus americanus</name>
    <name type="common">American black bear</name>
    <name type="synonym">Euarctos americanus</name>
    <dbReference type="NCBI Taxonomy" id="9643"/>
    <lineage>
        <taxon>Eukaryota</taxon>
        <taxon>Metazoa</taxon>
        <taxon>Chordata</taxon>
        <taxon>Craniata</taxon>
        <taxon>Vertebrata</taxon>
        <taxon>Euteleostomi</taxon>
        <taxon>Mammalia</taxon>
        <taxon>Eutheria</taxon>
        <taxon>Laurasiatheria</taxon>
        <taxon>Carnivora</taxon>
        <taxon>Caniformia</taxon>
        <taxon>Ursidae</taxon>
        <taxon>Ursus</taxon>
    </lineage>
</organism>
<evidence type="ECO:0000259" key="4">
    <source>
        <dbReference type="SMART" id="SM00093"/>
    </source>
</evidence>
<keyword evidence="6" id="KW-1185">Reference proteome</keyword>
<dbReference type="STRING" id="9643.ENSUAMP00000015249"/>
<reference evidence="5" key="2">
    <citation type="submission" date="2025-08" db="UniProtKB">
        <authorList>
            <consortium name="Ensembl"/>
        </authorList>
    </citation>
    <scope>IDENTIFICATION</scope>
</reference>
<dbReference type="InterPro" id="IPR042185">
    <property type="entry name" value="Serpin_sf_2"/>
</dbReference>
<protein>
    <submittedName>
        <fullName evidence="5">Serpin family B member 13</fullName>
    </submittedName>
</protein>
<dbReference type="InterPro" id="IPR023796">
    <property type="entry name" value="Serpin_dom"/>
</dbReference>
<dbReference type="InterPro" id="IPR000215">
    <property type="entry name" value="Serpin_fam"/>
</dbReference>